<dbReference type="SMART" id="SM01130">
    <property type="entry name" value="DHDPS"/>
    <property type="match status" value="1"/>
</dbReference>
<comment type="function">
    <text evidence="1">Catalyzes the condensation of (S)-aspartate-beta-semialdehyde [(S)-ASA] and pyruvate to 4-hydroxy-tetrahydrodipicolinate (HTPA).</text>
</comment>
<evidence type="ECO:0000256" key="3">
    <source>
        <dbReference type="ARBA" id="ARBA00012086"/>
    </source>
</evidence>
<dbReference type="GO" id="GO:0008840">
    <property type="term" value="F:4-hydroxy-tetrahydrodipicolinate synthase activity"/>
    <property type="evidence" value="ECO:0007669"/>
    <property type="project" value="UniProtKB-EC"/>
</dbReference>
<dbReference type="InterPro" id="IPR013785">
    <property type="entry name" value="Aldolase_TIM"/>
</dbReference>
<dbReference type="VEuPathDB" id="CryptoDB:Cvel_8228"/>
<protein>
    <recommendedName>
        <fullName evidence="3">4-hydroxy-tetrahydrodipicolinate synthase</fullName>
        <ecNumber evidence="3">4.3.3.7</ecNumber>
    </recommendedName>
</protein>
<evidence type="ECO:0000256" key="7">
    <source>
        <dbReference type="ARBA" id="ARBA00023154"/>
    </source>
</evidence>
<feature type="active site" description="Schiff-base intermediate with substrate" evidence="12">
    <location>
        <position position="164"/>
    </location>
</feature>
<dbReference type="GO" id="GO:0005829">
    <property type="term" value="C:cytosol"/>
    <property type="evidence" value="ECO:0007669"/>
    <property type="project" value="TreeGrafter"/>
</dbReference>
<evidence type="ECO:0000256" key="11">
    <source>
        <dbReference type="PIRNR" id="PIRNR001365"/>
    </source>
</evidence>
<evidence type="ECO:0000256" key="14">
    <source>
        <dbReference type="SAM" id="MobiDB-lite"/>
    </source>
</evidence>
<gene>
    <name evidence="15" type="ORF">Cvel_8228</name>
</gene>
<evidence type="ECO:0000256" key="5">
    <source>
        <dbReference type="ARBA" id="ARBA00022605"/>
    </source>
</evidence>
<evidence type="ECO:0000256" key="6">
    <source>
        <dbReference type="ARBA" id="ARBA00022915"/>
    </source>
</evidence>
<organism evidence="15">
    <name type="scientific">Chromera velia CCMP2878</name>
    <dbReference type="NCBI Taxonomy" id="1169474"/>
    <lineage>
        <taxon>Eukaryota</taxon>
        <taxon>Sar</taxon>
        <taxon>Alveolata</taxon>
        <taxon>Colpodellida</taxon>
        <taxon>Chromeraceae</taxon>
        <taxon>Chromera</taxon>
    </lineage>
</organism>
<dbReference type="InterPro" id="IPR002220">
    <property type="entry name" value="DapA-like"/>
</dbReference>
<comment type="pathway">
    <text evidence="2">Amino-acid biosynthesis; L-lysine biosynthesis via DAP pathway; (S)-tetrahydrodipicolinate from L-aspartate: step 3/4.</text>
</comment>
<dbReference type="PANTHER" id="PTHR12128">
    <property type="entry name" value="DIHYDRODIPICOLINATE SYNTHASE"/>
    <property type="match status" value="1"/>
</dbReference>
<name>A0A0G4HSD3_9ALVE</name>
<dbReference type="GO" id="GO:0009089">
    <property type="term" value="P:lysine biosynthetic process via diaminopimelate"/>
    <property type="evidence" value="ECO:0007669"/>
    <property type="project" value="UniProtKB-UniPathway"/>
</dbReference>
<proteinExistence type="inferred from homology"/>
<dbReference type="NCBIfam" id="TIGR00674">
    <property type="entry name" value="dapA"/>
    <property type="match status" value="1"/>
</dbReference>
<evidence type="ECO:0000256" key="9">
    <source>
        <dbReference type="ARBA" id="ARBA00023270"/>
    </source>
</evidence>
<dbReference type="SUPFAM" id="SSF51569">
    <property type="entry name" value="Aldolase"/>
    <property type="match status" value="1"/>
</dbReference>
<dbReference type="PANTHER" id="PTHR12128:SF66">
    <property type="entry name" value="4-HYDROXY-2-OXOGLUTARATE ALDOLASE, MITOCHONDRIAL"/>
    <property type="match status" value="1"/>
</dbReference>
<dbReference type="CDD" id="cd00950">
    <property type="entry name" value="DHDPS"/>
    <property type="match status" value="1"/>
</dbReference>
<evidence type="ECO:0000256" key="13">
    <source>
        <dbReference type="PIRSR" id="PIRSR001365-2"/>
    </source>
</evidence>
<keyword evidence="9" id="KW-0704">Schiff base</keyword>
<evidence type="ECO:0000256" key="10">
    <source>
        <dbReference type="ARBA" id="ARBA00047836"/>
    </source>
</evidence>
<feature type="binding site" evidence="13">
    <location>
        <position position="49"/>
    </location>
    <ligand>
        <name>pyruvate</name>
        <dbReference type="ChEBI" id="CHEBI:15361"/>
    </ligand>
</feature>
<dbReference type="Pfam" id="PF00701">
    <property type="entry name" value="DHDPS"/>
    <property type="match status" value="1"/>
</dbReference>
<feature type="region of interest" description="Disordered" evidence="14">
    <location>
        <begin position="292"/>
        <end position="313"/>
    </location>
</feature>
<keyword evidence="5" id="KW-0028">Amino-acid biosynthesis</keyword>
<dbReference type="Gene3D" id="3.20.20.70">
    <property type="entry name" value="Aldolase class I"/>
    <property type="match status" value="1"/>
</dbReference>
<dbReference type="HAMAP" id="MF_00418">
    <property type="entry name" value="DapA"/>
    <property type="match status" value="1"/>
</dbReference>
<feature type="binding site" evidence="13">
    <location>
        <position position="206"/>
    </location>
    <ligand>
        <name>pyruvate</name>
        <dbReference type="ChEBI" id="CHEBI:15361"/>
    </ligand>
</feature>
<keyword evidence="7" id="KW-0457">Lysine biosynthesis</keyword>
<dbReference type="UniPathway" id="UPA00034">
    <property type="reaction ID" value="UER00017"/>
</dbReference>
<dbReference type="PIRSF" id="PIRSF001365">
    <property type="entry name" value="DHDPS"/>
    <property type="match status" value="1"/>
</dbReference>
<accession>A0A0G4HSD3</accession>
<evidence type="ECO:0000256" key="8">
    <source>
        <dbReference type="ARBA" id="ARBA00023239"/>
    </source>
</evidence>
<dbReference type="InterPro" id="IPR005263">
    <property type="entry name" value="DapA"/>
</dbReference>
<dbReference type="PRINTS" id="PR00146">
    <property type="entry name" value="DHPICSNTHASE"/>
</dbReference>
<reference evidence="15" key="1">
    <citation type="submission" date="2014-11" db="EMBL/GenBank/DDBJ databases">
        <authorList>
            <person name="Otto D Thomas"/>
            <person name="Naeem Raeece"/>
        </authorList>
    </citation>
    <scope>NUCLEOTIDE SEQUENCE</scope>
</reference>
<dbReference type="PhylomeDB" id="A0A0G4HSD3"/>
<evidence type="ECO:0000256" key="1">
    <source>
        <dbReference type="ARBA" id="ARBA00003294"/>
    </source>
</evidence>
<evidence type="ECO:0000256" key="2">
    <source>
        <dbReference type="ARBA" id="ARBA00005120"/>
    </source>
</evidence>
<dbReference type="EMBL" id="CDMZ01003667">
    <property type="protein sequence ID" value="CEM47180.1"/>
    <property type="molecule type" value="Genomic_DNA"/>
</dbReference>
<keyword evidence="4" id="KW-0963">Cytoplasm</keyword>
<keyword evidence="8 11" id="KW-0456">Lyase</keyword>
<dbReference type="EC" id="4.3.3.7" evidence="3"/>
<keyword evidence="6" id="KW-0220">Diaminopimelate biosynthesis</keyword>
<evidence type="ECO:0000256" key="4">
    <source>
        <dbReference type="ARBA" id="ARBA00022490"/>
    </source>
</evidence>
<comment type="catalytic activity">
    <reaction evidence="10">
        <text>L-aspartate 4-semialdehyde + pyruvate = (2S,4S)-4-hydroxy-2,3,4,5-tetrahydrodipicolinate + H2O + H(+)</text>
        <dbReference type="Rhea" id="RHEA:34171"/>
        <dbReference type="ChEBI" id="CHEBI:15361"/>
        <dbReference type="ChEBI" id="CHEBI:15377"/>
        <dbReference type="ChEBI" id="CHEBI:15378"/>
        <dbReference type="ChEBI" id="CHEBI:67139"/>
        <dbReference type="ChEBI" id="CHEBI:537519"/>
        <dbReference type="EC" id="4.3.3.7"/>
    </reaction>
</comment>
<evidence type="ECO:0000256" key="12">
    <source>
        <dbReference type="PIRSR" id="PIRSR001365-1"/>
    </source>
</evidence>
<dbReference type="AlphaFoldDB" id="A0A0G4HSD3"/>
<comment type="similarity">
    <text evidence="11">Belongs to the DapA family.</text>
</comment>
<sequence>MKPANFHGLYPAIVTPMFENGDIDYEAFKRLIDWHISEGTNGLCVLGTTGESPTVDEFEEVVKCAVSHSAGRIPIVAGTGTNSTKTTIEKTKKALKLGADGALIVTPYYNKPSQDGLYCHFATVAAAAPELPIILYNVPGRTGVDMLPETTARLSKVPNIVATKEASGKQERYTELPKMCEEGFLIFTGEDGQACNAVLSGCCGVISVTGNVAPRQMVSMIQAAREGKADVAKSIDACLQDLHKAVFSEPSPAPVKFLLAQEMGKIKEGIRGPLLPATLKVQEPLRAAYKKALTAPLPEAEKNERKEVSERRR</sequence>
<feature type="compositionally biased region" description="Basic and acidic residues" evidence="14">
    <location>
        <begin position="299"/>
        <end position="313"/>
    </location>
</feature>
<dbReference type="GO" id="GO:0019877">
    <property type="term" value="P:diaminopimelate biosynthetic process"/>
    <property type="evidence" value="ECO:0007669"/>
    <property type="project" value="UniProtKB-KW"/>
</dbReference>
<evidence type="ECO:0000313" key="15">
    <source>
        <dbReference type="EMBL" id="CEM47180.1"/>
    </source>
</evidence>
<feature type="active site" description="Proton donor/acceptor" evidence="12">
    <location>
        <position position="136"/>
    </location>
</feature>